<name>A0A9X6WN99_BACTU</name>
<protein>
    <submittedName>
        <fullName evidence="1">Uncharacterized protein</fullName>
    </submittedName>
</protein>
<dbReference type="InterPro" id="IPR036322">
    <property type="entry name" value="WD40_repeat_dom_sf"/>
</dbReference>
<reference evidence="1 2" key="1">
    <citation type="submission" date="2017-09" db="EMBL/GenBank/DDBJ databases">
        <title>Large-scale bioinformatics analysis of Bacillus genomes uncovers conserved roles of natural products in bacterial physiology.</title>
        <authorList>
            <consortium name="Agbiome Team Llc"/>
            <person name="Bleich R.M."/>
            <person name="Grubbs K.J."/>
            <person name="Santa Maria K.C."/>
            <person name="Allen S.E."/>
            <person name="Farag S."/>
            <person name="Shank E.A."/>
            <person name="Bowers A."/>
        </authorList>
    </citation>
    <scope>NUCLEOTIDE SEQUENCE [LARGE SCALE GENOMIC DNA]</scope>
    <source>
        <strain evidence="1 2">AFS085496</strain>
    </source>
</reference>
<evidence type="ECO:0000313" key="2">
    <source>
        <dbReference type="Proteomes" id="UP000224003"/>
    </source>
</evidence>
<proteinExistence type="predicted"/>
<sequence>MKKKIIFLALACLLSGAILTYFFFTETKNTVGLSIEKNSGNSIAYLSEDSQKQVIKVFNFNQEKFTKVLQIKQERDPYSTSYYNQKEKKTVVVTQQMVPYGYQVYLQNPSDIQNLGLLKERVHEVIFNKEYLYALVYADDNSVHLKKFNLKNLDKPLKAWKLEGDPERLILDEDSDKIYILMRTNKTILYSLENGETLNQKEILEQGYDLNATIEEGELWILPREILDNIKVKSKKNKEVKFIYCFNLPNLEINSKISTKYPPKFIQVDKEKIYVITGTPNESFLEIYNRQTYQNEKILELHLNTIYGFINMQNEKYIFANNGIFKVKQNHLEKVLKEDISSNTDFVIR</sequence>
<gene>
    <name evidence="1" type="ORF">COJ15_14580</name>
</gene>
<dbReference type="Proteomes" id="UP000224003">
    <property type="component" value="Unassembled WGS sequence"/>
</dbReference>
<comment type="caution">
    <text evidence="1">The sequence shown here is derived from an EMBL/GenBank/DDBJ whole genome shotgun (WGS) entry which is preliminary data.</text>
</comment>
<evidence type="ECO:0000313" key="1">
    <source>
        <dbReference type="EMBL" id="PFJ39506.1"/>
    </source>
</evidence>
<accession>A0A9X6WN99</accession>
<organism evidence="1 2">
    <name type="scientific">Bacillus thuringiensis</name>
    <dbReference type="NCBI Taxonomy" id="1428"/>
    <lineage>
        <taxon>Bacteria</taxon>
        <taxon>Bacillati</taxon>
        <taxon>Bacillota</taxon>
        <taxon>Bacilli</taxon>
        <taxon>Bacillales</taxon>
        <taxon>Bacillaceae</taxon>
        <taxon>Bacillus</taxon>
        <taxon>Bacillus cereus group</taxon>
    </lineage>
</organism>
<dbReference type="EMBL" id="NUVX01000023">
    <property type="protein sequence ID" value="PFJ39506.1"/>
    <property type="molecule type" value="Genomic_DNA"/>
</dbReference>
<dbReference type="SUPFAM" id="SSF50978">
    <property type="entry name" value="WD40 repeat-like"/>
    <property type="match status" value="1"/>
</dbReference>
<dbReference type="AlphaFoldDB" id="A0A9X6WN99"/>
<dbReference type="RefSeq" id="WP_098516968.1">
    <property type="nucleotide sequence ID" value="NZ_NUVX01000023.1"/>
</dbReference>